<evidence type="ECO:0000256" key="5">
    <source>
        <dbReference type="ARBA" id="ARBA00022989"/>
    </source>
</evidence>
<feature type="transmembrane region" description="Helical" evidence="8">
    <location>
        <begin position="575"/>
        <end position="594"/>
    </location>
</feature>
<comment type="caution">
    <text evidence="12">The sequence shown here is derived from an EMBL/GenBank/DDBJ whole genome shotgun (WGS) entry which is preliminary data.</text>
</comment>
<feature type="domain" description="CSC1/OSCA1-like 7TM region" evidence="9">
    <location>
        <begin position="379"/>
        <end position="655"/>
    </location>
</feature>
<dbReference type="Pfam" id="PF14703">
    <property type="entry name" value="PHM7_cyt"/>
    <property type="match status" value="1"/>
</dbReference>
<organism evidence="12 13">
    <name type="scientific">Tieghemiomyces parasiticus</name>
    <dbReference type="NCBI Taxonomy" id="78921"/>
    <lineage>
        <taxon>Eukaryota</taxon>
        <taxon>Fungi</taxon>
        <taxon>Fungi incertae sedis</taxon>
        <taxon>Zoopagomycota</taxon>
        <taxon>Kickxellomycotina</taxon>
        <taxon>Dimargaritomycetes</taxon>
        <taxon>Dimargaritales</taxon>
        <taxon>Dimargaritaceae</taxon>
        <taxon>Tieghemiomyces</taxon>
    </lineage>
</organism>
<evidence type="ECO:0000256" key="4">
    <source>
        <dbReference type="ARBA" id="ARBA00022692"/>
    </source>
</evidence>
<sequence length="945" mass="107029">MSQIYRRQISIDQLLSNSSVDQKSQLSLGGLLSQAGINLAVCAGLLVVFMVLRYPNGAVYGRRYKHAPPDKKPPRLTANPFSWLGPLFRTGEAELLRTVGLDAVLLLRFLKLCFYTFLVFTAAGAGPLIPINYLKGVIAKGEEFGFGTIIARFNMTNMTELRWITADVVVAYALSVFLWLFIFLNNRFFIRTRQAYFHSEEFLTALHNRTLMITRLPAALRDDSVLLDYMSSLTPDYRVTTVSVGRELGELPKLVDRHTTLIGKLERVLASYLRDEASLDKPRPTVKVNREPVDAIAYYTEQLEDIQRTIKVQRADLHLNRSTNFAFIAYANAYEAQMALKTLAKAGTGKHKFLLNLAPAARDIIWANVVMPPAILATRKTIIRVLFGLFCCFATIPTSALSLITSVSSLRQLFPDSNVWFDSNPKIASFWQTLVTPLILAIYFMMLPFVFRLLSRYSGIHTHTAVERSVMKKMYIFLMFSQVVVFTLAGVLSNLIGQVNNKKLTVGQLFENLAPYIISSLSSTSTFWISYVALRCINNMLELTQVFSLFLIFTRRYFTKPTPRQISVLSKPPDFDYGVVYANYLFLFVMTLVYSVYAPLILPFGAVFFGLGVMVYKYQLMYVYITKVQTAGLMWRSVVNRMFVTIIMFQLFVLLSVRFRIADFDALGYMNQWSLCIPLPILTLIIAIAHYFWLEPRMRYMSGPPADDRFGDLAKENHRLLDRFLQQLFRDAETTPMVDKKVRHLLQRVYQTRQSMPPPGKDENGVMSRADGSVVAGTNLRYDFRDVNSDMASFAGDYHDTSFSYHSEYEMNTLPGGGPAAPGYPGDYKHGSYVEHESYHHPAAHLGYDSQTFPPLTDPAPTYNHQPHGIHHQPPMASAHHPPTRSGPFNPYQPAGPPELQDYPSQGFYHPQGGHHQAIDTSRDFHDPQQATYSQGNGDGQRPAM</sequence>
<dbReference type="InterPro" id="IPR045122">
    <property type="entry name" value="Csc1-like"/>
</dbReference>
<dbReference type="PANTHER" id="PTHR13018">
    <property type="entry name" value="PROBABLE MEMBRANE PROTEIN DUF221-RELATED"/>
    <property type="match status" value="1"/>
</dbReference>
<dbReference type="AlphaFoldDB" id="A0A9W8DTF8"/>
<feature type="transmembrane region" description="Helical" evidence="8">
    <location>
        <begin position="112"/>
        <end position="134"/>
    </location>
</feature>
<accession>A0A9W8DTF8</accession>
<evidence type="ECO:0000256" key="2">
    <source>
        <dbReference type="ARBA" id="ARBA00007779"/>
    </source>
</evidence>
<protein>
    <recommendedName>
        <fullName evidence="14">DUF221-domain-containing protein</fullName>
    </recommendedName>
</protein>
<feature type="transmembrane region" description="Helical" evidence="8">
    <location>
        <begin position="163"/>
        <end position="184"/>
    </location>
</feature>
<dbReference type="OrthoDB" id="2150324at2759"/>
<dbReference type="EMBL" id="JANBPT010000536">
    <property type="protein sequence ID" value="KAJ1917580.1"/>
    <property type="molecule type" value="Genomic_DNA"/>
</dbReference>
<dbReference type="GO" id="GO:0005886">
    <property type="term" value="C:plasma membrane"/>
    <property type="evidence" value="ECO:0007669"/>
    <property type="project" value="TreeGrafter"/>
</dbReference>
<feature type="transmembrane region" description="Helical" evidence="8">
    <location>
        <begin position="600"/>
        <end position="618"/>
    </location>
</feature>
<evidence type="ECO:0000256" key="1">
    <source>
        <dbReference type="ARBA" id="ARBA00004141"/>
    </source>
</evidence>
<evidence type="ECO:0000256" key="3">
    <source>
        <dbReference type="ARBA" id="ARBA00022448"/>
    </source>
</evidence>
<keyword evidence="3" id="KW-0813">Transport</keyword>
<evidence type="ECO:0000256" key="8">
    <source>
        <dbReference type="SAM" id="Phobius"/>
    </source>
</evidence>
<evidence type="ECO:0008006" key="14">
    <source>
        <dbReference type="Google" id="ProtNLM"/>
    </source>
</evidence>
<evidence type="ECO:0000259" key="11">
    <source>
        <dbReference type="Pfam" id="PF14703"/>
    </source>
</evidence>
<feature type="domain" description="CSC1/OSCA1-like N-terminal transmembrane" evidence="10">
    <location>
        <begin position="31"/>
        <end position="183"/>
    </location>
</feature>
<evidence type="ECO:0000313" key="13">
    <source>
        <dbReference type="Proteomes" id="UP001150569"/>
    </source>
</evidence>
<feature type="compositionally biased region" description="Basic and acidic residues" evidence="7">
    <location>
        <begin position="917"/>
        <end position="927"/>
    </location>
</feature>
<proteinExistence type="inferred from homology"/>
<gene>
    <name evidence="12" type="ORF">IWQ60_007736</name>
</gene>
<comment type="similarity">
    <text evidence="2">Belongs to the CSC1 (TC 1.A.17) family.</text>
</comment>
<comment type="subcellular location">
    <subcellularLocation>
        <location evidence="1">Membrane</location>
        <topology evidence="1">Multi-pass membrane protein</topology>
    </subcellularLocation>
</comment>
<keyword evidence="4 8" id="KW-0812">Transmembrane</keyword>
<dbReference type="Proteomes" id="UP001150569">
    <property type="component" value="Unassembled WGS sequence"/>
</dbReference>
<keyword evidence="5 8" id="KW-1133">Transmembrane helix</keyword>
<dbReference type="Pfam" id="PF02714">
    <property type="entry name" value="RSN1_7TM"/>
    <property type="match status" value="1"/>
</dbReference>
<feature type="transmembrane region" description="Helical" evidence="8">
    <location>
        <begin position="385"/>
        <end position="410"/>
    </location>
</feature>
<feature type="non-terminal residue" evidence="12">
    <location>
        <position position="945"/>
    </location>
</feature>
<feature type="transmembrane region" description="Helical" evidence="8">
    <location>
        <begin position="35"/>
        <end position="55"/>
    </location>
</feature>
<keyword evidence="6 8" id="KW-0472">Membrane</keyword>
<feature type="transmembrane region" description="Helical" evidence="8">
    <location>
        <begin position="677"/>
        <end position="694"/>
    </location>
</feature>
<evidence type="ECO:0000259" key="10">
    <source>
        <dbReference type="Pfam" id="PF13967"/>
    </source>
</evidence>
<feature type="transmembrane region" description="Helical" evidence="8">
    <location>
        <begin position="475"/>
        <end position="496"/>
    </location>
</feature>
<feature type="domain" description="CSC1/OSCA1-like cytosolic" evidence="11">
    <location>
        <begin position="208"/>
        <end position="368"/>
    </location>
</feature>
<evidence type="ECO:0000313" key="12">
    <source>
        <dbReference type="EMBL" id="KAJ1917580.1"/>
    </source>
</evidence>
<dbReference type="Pfam" id="PF13967">
    <property type="entry name" value="RSN1_TM"/>
    <property type="match status" value="1"/>
</dbReference>
<dbReference type="GO" id="GO:0005227">
    <property type="term" value="F:calcium-activated cation channel activity"/>
    <property type="evidence" value="ECO:0007669"/>
    <property type="project" value="InterPro"/>
</dbReference>
<dbReference type="InterPro" id="IPR032880">
    <property type="entry name" value="CSC1/OSCA1-like_N"/>
</dbReference>
<feature type="transmembrane region" description="Helical" evidence="8">
    <location>
        <begin position="430"/>
        <end position="454"/>
    </location>
</feature>
<evidence type="ECO:0000256" key="6">
    <source>
        <dbReference type="ARBA" id="ARBA00023136"/>
    </source>
</evidence>
<keyword evidence="13" id="KW-1185">Reference proteome</keyword>
<dbReference type="InterPro" id="IPR027815">
    <property type="entry name" value="CSC1/OSCA1-like_cyt"/>
</dbReference>
<dbReference type="InterPro" id="IPR003864">
    <property type="entry name" value="CSC1/OSCA1-like_7TM"/>
</dbReference>
<reference evidence="12" key="1">
    <citation type="submission" date="2022-07" db="EMBL/GenBank/DDBJ databases">
        <title>Phylogenomic reconstructions and comparative analyses of Kickxellomycotina fungi.</title>
        <authorList>
            <person name="Reynolds N.K."/>
            <person name="Stajich J.E."/>
            <person name="Barry K."/>
            <person name="Grigoriev I.V."/>
            <person name="Crous P."/>
            <person name="Smith M.E."/>
        </authorList>
    </citation>
    <scope>NUCLEOTIDE SEQUENCE</scope>
    <source>
        <strain evidence="12">RSA 861</strain>
    </source>
</reference>
<evidence type="ECO:0000259" key="9">
    <source>
        <dbReference type="Pfam" id="PF02714"/>
    </source>
</evidence>
<feature type="transmembrane region" description="Helical" evidence="8">
    <location>
        <begin position="638"/>
        <end position="657"/>
    </location>
</feature>
<feature type="region of interest" description="Disordered" evidence="7">
    <location>
        <begin position="845"/>
        <end position="945"/>
    </location>
</feature>
<dbReference type="PANTHER" id="PTHR13018:SF149">
    <property type="entry name" value="DOMAIN PROTEIN, PUTATIVE (AFU_ORTHOLOGUE AFUA_3G11660)-RELATED"/>
    <property type="match status" value="1"/>
</dbReference>
<name>A0A9W8DTF8_9FUNG</name>
<evidence type="ECO:0000256" key="7">
    <source>
        <dbReference type="SAM" id="MobiDB-lite"/>
    </source>
</evidence>